<name>A0AAE1KUF3_PETCI</name>
<dbReference type="PANTHER" id="PTHR22930">
    <property type="match status" value="1"/>
</dbReference>
<keyword evidence="10" id="KW-1185">Reference proteome</keyword>
<evidence type="ECO:0000313" key="9">
    <source>
        <dbReference type="EMBL" id="KAK3884288.1"/>
    </source>
</evidence>
<evidence type="ECO:0000313" key="10">
    <source>
        <dbReference type="Proteomes" id="UP001286313"/>
    </source>
</evidence>
<evidence type="ECO:0000256" key="5">
    <source>
        <dbReference type="ARBA" id="ARBA00022723"/>
    </source>
</evidence>
<dbReference type="GO" id="GO:0046872">
    <property type="term" value="F:metal ion binding"/>
    <property type="evidence" value="ECO:0007669"/>
    <property type="project" value="UniProtKB-KW"/>
</dbReference>
<dbReference type="Proteomes" id="UP001286313">
    <property type="component" value="Unassembled WGS sequence"/>
</dbReference>
<evidence type="ECO:0000256" key="3">
    <source>
        <dbReference type="ARBA" id="ARBA00006958"/>
    </source>
</evidence>
<dbReference type="AlphaFoldDB" id="A0AAE1KUF3"/>
<dbReference type="InterPro" id="IPR045249">
    <property type="entry name" value="HARBI1-like"/>
</dbReference>
<keyword evidence="7" id="KW-0539">Nucleus</keyword>
<dbReference type="EMBL" id="JAWQEG010000902">
    <property type="protein sequence ID" value="KAK3884288.1"/>
    <property type="molecule type" value="Genomic_DNA"/>
</dbReference>
<dbReference type="GO" id="GO:0016787">
    <property type="term" value="F:hydrolase activity"/>
    <property type="evidence" value="ECO:0007669"/>
    <property type="project" value="UniProtKB-KW"/>
</dbReference>
<comment type="cofactor">
    <cofactor evidence="1">
        <name>a divalent metal cation</name>
        <dbReference type="ChEBI" id="CHEBI:60240"/>
    </cofactor>
</comment>
<comment type="similarity">
    <text evidence="3">Belongs to the HARBI1 family.</text>
</comment>
<gene>
    <name evidence="9" type="ORF">Pcinc_011453</name>
</gene>
<keyword evidence="4" id="KW-0540">Nuclease</keyword>
<dbReference type="GO" id="GO:0005634">
    <property type="term" value="C:nucleus"/>
    <property type="evidence" value="ECO:0007669"/>
    <property type="project" value="UniProtKB-SubCell"/>
</dbReference>
<dbReference type="PANTHER" id="PTHR22930:SF269">
    <property type="entry name" value="NUCLEASE HARBI1-LIKE PROTEIN"/>
    <property type="match status" value="1"/>
</dbReference>
<evidence type="ECO:0000256" key="2">
    <source>
        <dbReference type="ARBA" id="ARBA00004123"/>
    </source>
</evidence>
<dbReference type="GO" id="GO:0004518">
    <property type="term" value="F:nuclease activity"/>
    <property type="evidence" value="ECO:0007669"/>
    <property type="project" value="UniProtKB-KW"/>
</dbReference>
<evidence type="ECO:0000256" key="4">
    <source>
        <dbReference type="ARBA" id="ARBA00022722"/>
    </source>
</evidence>
<comment type="caution">
    <text evidence="9">The sequence shown here is derived from an EMBL/GenBank/DDBJ whole genome shotgun (WGS) entry which is preliminary data.</text>
</comment>
<dbReference type="Pfam" id="PF13359">
    <property type="entry name" value="DDE_Tnp_4"/>
    <property type="match status" value="1"/>
</dbReference>
<keyword evidence="5" id="KW-0479">Metal-binding</keyword>
<reference evidence="9" key="1">
    <citation type="submission" date="2023-10" db="EMBL/GenBank/DDBJ databases">
        <title>Genome assemblies of two species of porcelain crab, Petrolisthes cinctipes and Petrolisthes manimaculis (Anomura: Porcellanidae).</title>
        <authorList>
            <person name="Angst P."/>
        </authorList>
    </citation>
    <scope>NUCLEOTIDE SEQUENCE</scope>
    <source>
        <strain evidence="9">PB745_01</strain>
        <tissue evidence="9">Gill</tissue>
    </source>
</reference>
<evidence type="ECO:0000256" key="7">
    <source>
        <dbReference type="ARBA" id="ARBA00023242"/>
    </source>
</evidence>
<evidence type="ECO:0000256" key="6">
    <source>
        <dbReference type="ARBA" id="ARBA00022801"/>
    </source>
</evidence>
<proteinExistence type="inferred from homology"/>
<dbReference type="InterPro" id="IPR027806">
    <property type="entry name" value="HARBI1_dom"/>
</dbReference>
<evidence type="ECO:0000259" key="8">
    <source>
        <dbReference type="Pfam" id="PF13359"/>
    </source>
</evidence>
<comment type="subcellular location">
    <subcellularLocation>
        <location evidence="2">Nucleus</location>
    </subcellularLocation>
</comment>
<evidence type="ECO:0000256" key="1">
    <source>
        <dbReference type="ARBA" id="ARBA00001968"/>
    </source>
</evidence>
<feature type="domain" description="DDE Tnp4" evidence="8">
    <location>
        <begin position="227"/>
        <end position="305"/>
    </location>
</feature>
<protein>
    <recommendedName>
        <fullName evidence="8">DDE Tnp4 domain-containing protein</fullName>
    </recommendedName>
</protein>
<sequence>MPKIWKSPPKHCDSQRLGRYRDPLLHLLILHSLNCSRLRIIADKARKGLGVIVCVSQLTAPFADFMRGVITKTSPTFWRKPLDPALRVTITIRFIATGNSYKSLGYAFRVASNTIAIIFPETCRAIIEAFADEYLQIPDSVEGWKQIANRFNERWNIPHTLGALMGSIFASRIQRLEARTTSTTRSSSPWSCWHFPNLQHIMLENKRANLPPAEKLPGDPEGKPVDYFFVEDDAFALRSWMMKPYPERNLSKPERIYNYRLYRARRVVENDFGMLANRFRVFHSTINLMHDRVEAVVMAACVLHNVLRVHNPIRGEADTEDPVT</sequence>
<accession>A0AAE1KUF3</accession>
<keyword evidence="6" id="KW-0378">Hydrolase</keyword>
<organism evidence="9 10">
    <name type="scientific">Petrolisthes cinctipes</name>
    <name type="common">Flat porcelain crab</name>
    <dbReference type="NCBI Taxonomy" id="88211"/>
    <lineage>
        <taxon>Eukaryota</taxon>
        <taxon>Metazoa</taxon>
        <taxon>Ecdysozoa</taxon>
        <taxon>Arthropoda</taxon>
        <taxon>Crustacea</taxon>
        <taxon>Multicrustacea</taxon>
        <taxon>Malacostraca</taxon>
        <taxon>Eumalacostraca</taxon>
        <taxon>Eucarida</taxon>
        <taxon>Decapoda</taxon>
        <taxon>Pleocyemata</taxon>
        <taxon>Anomura</taxon>
        <taxon>Galatheoidea</taxon>
        <taxon>Porcellanidae</taxon>
        <taxon>Petrolisthes</taxon>
    </lineage>
</organism>